<dbReference type="SMART" id="SM00382">
    <property type="entry name" value="AAA"/>
    <property type="match status" value="1"/>
</dbReference>
<evidence type="ECO:0000313" key="10">
    <source>
        <dbReference type="Proteomes" id="UP000434052"/>
    </source>
</evidence>
<evidence type="ECO:0000256" key="5">
    <source>
        <dbReference type="ARBA" id="ARBA00022741"/>
    </source>
</evidence>
<feature type="domain" description="ABC transporter" evidence="8">
    <location>
        <begin position="13"/>
        <end position="260"/>
    </location>
</feature>
<keyword evidence="5" id="KW-0547">Nucleotide-binding</keyword>
<dbReference type="SUPFAM" id="SSF52540">
    <property type="entry name" value="P-loop containing nucleoside triphosphate hydrolases"/>
    <property type="match status" value="1"/>
</dbReference>
<dbReference type="OrthoDB" id="9809450at2"/>
<keyword evidence="3" id="KW-0813">Transport</keyword>
<dbReference type="Gene3D" id="3.40.50.300">
    <property type="entry name" value="P-loop containing nucleotide triphosphate hydrolases"/>
    <property type="match status" value="1"/>
</dbReference>
<dbReference type="EMBL" id="QMIF01000013">
    <property type="protein sequence ID" value="TVM31831.1"/>
    <property type="molecule type" value="Genomic_DNA"/>
</dbReference>
<dbReference type="Proteomes" id="UP000434052">
    <property type="component" value="Unassembled WGS sequence"/>
</dbReference>
<accession>A0A6P1ZFZ0</accession>
<comment type="similarity">
    <text evidence="2">Belongs to the ABC transporter superfamily.</text>
</comment>
<dbReference type="CDD" id="cd03257">
    <property type="entry name" value="ABC_NikE_OppD_transporters"/>
    <property type="match status" value="1"/>
</dbReference>
<gene>
    <name evidence="9" type="primary">nikD</name>
    <name evidence="9" type="ORF">DQK91_16600</name>
</gene>
<organism evidence="9 10">
    <name type="scientific">Oceanidesulfovibrio marinus</name>
    <dbReference type="NCBI Taxonomy" id="370038"/>
    <lineage>
        <taxon>Bacteria</taxon>
        <taxon>Pseudomonadati</taxon>
        <taxon>Thermodesulfobacteriota</taxon>
        <taxon>Desulfovibrionia</taxon>
        <taxon>Desulfovibrionales</taxon>
        <taxon>Desulfovibrionaceae</taxon>
        <taxon>Oceanidesulfovibrio</taxon>
    </lineage>
</organism>
<reference evidence="9 10" key="1">
    <citation type="submission" date="2018-06" db="EMBL/GenBank/DDBJ databases">
        <title>Complete genome of Desulfovibrio marinus P48SEP.</title>
        <authorList>
            <person name="Crispim J.S."/>
            <person name="Vidigal P.M.P."/>
            <person name="Silva L.C.F."/>
            <person name="Araujo L.C."/>
            <person name="Laguardia C.N."/>
            <person name="Dias R.S."/>
            <person name="Sousa M.P."/>
            <person name="Paula S.O."/>
            <person name="Silva C."/>
        </authorList>
    </citation>
    <scope>NUCLEOTIDE SEQUENCE [LARGE SCALE GENOMIC DNA]</scope>
    <source>
        <strain evidence="9 10">P48SEP</strain>
    </source>
</reference>
<dbReference type="PANTHER" id="PTHR43297:SF2">
    <property type="entry name" value="DIPEPTIDE TRANSPORT ATP-BINDING PROTEIN DPPD"/>
    <property type="match status" value="1"/>
</dbReference>
<proteinExistence type="inferred from homology"/>
<comment type="subcellular location">
    <subcellularLocation>
        <location evidence="1">Cell inner membrane</location>
        <topology evidence="1">Peripheral membrane protein</topology>
    </subcellularLocation>
</comment>
<keyword evidence="4" id="KW-1003">Cell membrane</keyword>
<dbReference type="PANTHER" id="PTHR43297">
    <property type="entry name" value="OLIGOPEPTIDE TRANSPORT ATP-BINDING PROTEIN APPD"/>
    <property type="match status" value="1"/>
</dbReference>
<comment type="caution">
    <text evidence="9">The sequence shown here is derived from an EMBL/GenBank/DDBJ whole genome shotgun (WGS) entry which is preliminary data.</text>
</comment>
<dbReference type="PROSITE" id="PS00211">
    <property type="entry name" value="ABC_TRANSPORTER_1"/>
    <property type="match status" value="1"/>
</dbReference>
<evidence type="ECO:0000256" key="7">
    <source>
        <dbReference type="ARBA" id="ARBA00023136"/>
    </source>
</evidence>
<dbReference type="Pfam" id="PF00005">
    <property type="entry name" value="ABC_tran"/>
    <property type="match status" value="1"/>
</dbReference>
<evidence type="ECO:0000313" key="9">
    <source>
        <dbReference type="EMBL" id="TVM31831.1"/>
    </source>
</evidence>
<dbReference type="InterPro" id="IPR017871">
    <property type="entry name" value="ABC_transporter-like_CS"/>
</dbReference>
<dbReference type="GO" id="GO:0016887">
    <property type="term" value="F:ATP hydrolysis activity"/>
    <property type="evidence" value="ECO:0007669"/>
    <property type="project" value="InterPro"/>
</dbReference>
<evidence type="ECO:0000259" key="8">
    <source>
        <dbReference type="PROSITE" id="PS50893"/>
    </source>
</evidence>
<dbReference type="InterPro" id="IPR003593">
    <property type="entry name" value="AAA+_ATPase"/>
</dbReference>
<keyword evidence="6 9" id="KW-0067">ATP-binding</keyword>
<protein>
    <submittedName>
        <fullName evidence="9">Nickel import ATP-binding protein NikD</fullName>
    </submittedName>
</protein>
<sequence length="284" mass="30522">MAGNNEHGTSPYLEVEDLAISAAGKQLVRGISLTAERGKVTGLVGESGSGKSLTCQTIMGLVPRGLRASGSIRLGGETMPVSSGNTARARQARGKRAAMILQNPMSCFDPVFTIRAHFKETLAAHGAAAAENGPERWRTSLVEVGFPEPDSILRLYPFQMSGGMLQRVMIALALLLDVDFLLADEATTDLDAVSQARVLDLIETLMRHRNLGVLLVTHDLSVIARLADQVLVMHNGDIVERGGVHAIFNAPRHEYTASLLQAHYRLYGMEAPRASGPGSRLSMN</sequence>
<dbReference type="AlphaFoldDB" id="A0A6P1ZFZ0"/>
<dbReference type="GO" id="GO:0005524">
    <property type="term" value="F:ATP binding"/>
    <property type="evidence" value="ECO:0007669"/>
    <property type="project" value="UniProtKB-KW"/>
</dbReference>
<evidence type="ECO:0000256" key="3">
    <source>
        <dbReference type="ARBA" id="ARBA00022448"/>
    </source>
</evidence>
<name>A0A6P1ZFZ0_9BACT</name>
<dbReference type="InterPro" id="IPR027417">
    <property type="entry name" value="P-loop_NTPase"/>
</dbReference>
<dbReference type="InterPro" id="IPR050388">
    <property type="entry name" value="ABC_Ni/Peptide_Import"/>
</dbReference>
<evidence type="ECO:0000256" key="1">
    <source>
        <dbReference type="ARBA" id="ARBA00004417"/>
    </source>
</evidence>
<keyword evidence="7" id="KW-0472">Membrane</keyword>
<dbReference type="InterPro" id="IPR003439">
    <property type="entry name" value="ABC_transporter-like_ATP-bd"/>
</dbReference>
<dbReference type="PROSITE" id="PS50893">
    <property type="entry name" value="ABC_TRANSPORTER_2"/>
    <property type="match status" value="1"/>
</dbReference>
<evidence type="ECO:0000256" key="6">
    <source>
        <dbReference type="ARBA" id="ARBA00022840"/>
    </source>
</evidence>
<evidence type="ECO:0000256" key="2">
    <source>
        <dbReference type="ARBA" id="ARBA00005417"/>
    </source>
</evidence>
<evidence type="ECO:0000256" key="4">
    <source>
        <dbReference type="ARBA" id="ARBA00022475"/>
    </source>
</evidence>
<dbReference type="RefSeq" id="WP_144306517.1">
    <property type="nucleotide sequence ID" value="NZ_QMIF01000013.1"/>
</dbReference>
<dbReference type="GO" id="GO:0005886">
    <property type="term" value="C:plasma membrane"/>
    <property type="evidence" value="ECO:0007669"/>
    <property type="project" value="UniProtKB-SubCell"/>
</dbReference>